<dbReference type="SUPFAM" id="SSF49695">
    <property type="entry name" value="gamma-Crystallin-like"/>
    <property type="match status" value="3"/>
</dbReference>
<dbReference type="Pfam" id="PF00030">
    <property type="entry name" value="Crystall"/>
    <property type="match status" value="5"/>
</dbReference>
<feature type="region of interest" description="Disordered" evidence="3">
    <location>
        <begin position="349"/>
        <end position="395"/>
    </location>
</feature>
<reference evidence="5" key="1">
    <citation type="submission" date="2023-08" db="EMBL/GenBank/DDBJ databases">
        <title>Chromosome-level Genome Assembly of mud carp (Cirrhinus molitorella).</title>
        <authorList>
            <person name="Liu H."/>
        </authorList>
    </citation>
    <scope>NUCLEOTIDE SEQUENCE</scope>
    <source>
        <strain evidence="5">Prfri</strain>
        <tissue evidence="5">Muscle</tissue>
    </source>
</reference>
<feature type="compositionally biased region" description="Polar residues" evidence="3">
    <location>
        <begin position="259"/>
        <end position="286"/>
    </location>
</feature>
<keyword evidence="2" id="KW-0677">Repeat</keyword>
<feature type="region of interest" description="Disordered" evidence="3">
    <location>
        <begin position="913"/>
        <end position="960"/>
    </location>
</feature>
<name>A0AA88P172_9TELE</name>
<dbReference type="GO" id="GO:0005212">
    <property type="term" value="F:structural constituent of eye lens"/>
    <property type="evidence" value="ECO:0007669"/>
    <property type="project" value="TreeGrafter"/>
</dbReference>
<dbReference type="InterPro" id="IPR000772">
    <property type="entry name" value="Ricin_B_lectin"/>
</dbReference>
<dbReference type="Gene3D" id="2.80.10.50">
    <property type="match status" value="1"/>
</dbReference>
<dbReference type="InterPro" id="IPR011024">
    <property type="entry name" value="G_crystallin-like"/>
</dbReference>
<feature type="region of interest" description="Disordered" evidence="3">
    <location>
        <begin position="219"/>
        <end position="313"/>
    </location>
</feature>
<dbReference type="Gene3D" id="2.60.20.10">
    <property type="entry name" value="Crystallins"/>
    <property type="match status" value="6"/>
</dbReference>
<dbReference type="GO" id="GO:0002088">
    <property type="term" value="P:lens development in camera-type eye"/>
    <property type="evidence" value="ECO:0007669"/>
    <property type="project" value="TreeGrafter"/>
</dbReference>
<feature type="domain" description="Beta/gamma crystallin 'Greek key'" evidence="4">
    <location>
        <begin position="1430"/>
        <end position="1472"/>
    </location>
</feature>
<dbReference type="GO" id="GO:0007601">
    <property type="term" value="P:visual perception"/>
    <property type="evidence" value="ECO:0007669"/>
    <property type="project" value="TreeGrafter"/>
</dbReference>
<feature type="compositionally biased region" description="Polar residues" evidence="3">
    <location>
        <begin position="702"/>
        <end position="713"/>
    </location>
</feature>
<evidence type="ECO:0000259" key="4">
    <source>
        <dbReference type="PROSITE" id="PS50915"/>
    </source>
</evidence>
<keyword evidence="6" id="KW-1185">Reference proteome</keyword>
<feature type="compositionally biased region" description="Polar residues" evidence="3">
    <location>
        <begin position="686"/>
        <end position="695"/>
    </location>
</feature>
<feature type="domain" description="Beta/gamma crystallin 'Greek key'" evidence="4">
    <location>
        <begin position="1071"/>
        <end position="1128"/>
    </location>
</feature>
<feature type="compositionally biased region" description="Basic and acidic residues" evidence="3">
    <location>
        <begin position="122"/>
        <end position="135"/>
    </location>
</feature>
<protein>
    <recommendedName>
        <fullName evidence="4">Beta/gamma crystallin 'Greek key' domain-containing protein</fullName>
    </recommendedName>
</protein>
<feature type="domain" description="Beta/gamma crystallin 'Greek key'" evidence="4">
    <location>
        <begin position="1261"/>
        <end position="1304"/>
    </location>
</feature>
<feature type="region of interest" description="Disordered" evidence="3">
    <location>
        <begin position="649"/>
        <end position="713"/>
    </location>
</feature>
<evidence type="ECO:0000256" key="1">
    <source>
        <dbReference type="ARBA" id="ARBA00009646"/>
    </source>
</evidence>
<feature type="compositionally biased region" description="Basic and acidic residues" evidence="3">
    <location>
        <begin position="26"/>
        <end position="38"/>
    </location>
</feature>
<feature type="domain" description="Beta/gamma crystallin 'Greek key'" evidence="4">
    <location>
        <begin position="1171"/>
        <end position="1213"/>
    </location>
</feature>
<gene>
    <name evidence="5" type="ORF">Q8A67_023126</name>
</gene>
<feature type="domain" description="Beta/gamma crystallin 'Greek key'" evidence="4">
    <location>
        <begin position="1515"/>
        <end position="1556"/>
    </location>
</feature>
<organism evidence="5 6">
    <name type="scientific">Cirrhinus molitorella</name>
    <name type="common">mud carp</name>
    <dbReference type="NCBI Taxonomy" id="172907"/>
    <lineage>
        <taxon>Eukaryota</taxon>
        <taxon>Metazoa</taxon>
        <taxon>Chordata</taxon>
        <taxon>Craniata</taxon>
        <taxon>Vertebrata</taxon>
        <taxon>Euteleostomi</taxon>
        <taxon>Actinopterygii</taxon>
        <taxon>Neopterygii</taxon>
        <taxon>Teleostei</taxon>
        <taxon>Ostariophysi</taxon>
        <taxon>Cypriniformes</taxon>
        <taxon>Cyprinidae</taxon>
        <taxon>Labeoninae</taxon>
        <taxon>Labeonini</taxon>
        <taxon>Cirrhinus</taxon>
    </lineage>
</organism>
<dbReference type="InterPro" id="IPR035992">
    <property type="entry name" value="Ricin_B-like_lectins"/>
</dbReference>
<dbReference type="SUPFAM" id="SSF50370">
    <property type="entry name" value="Ricin B-like lectins"/>
    <property type="match status" value="1"/>
</dbReference>
<dbReference type="Pfam" id="PF00652">
    <property type="entry name" value="Ricin_B_lectin"/>
    <property type="match status" value="1"/>
</dbReference>
<evidence type="ECO:0000313" key="5">
    <source>
        <dbReference type="EMBL" id="KAK2870599.1"/>
    </source>
</evidence>
<dbReference type="PROSITE" id="PS50915">
    <property type="entry name" value="CRYSTALLIN_BETA_GAMMA"/>
    <property type="match status" value="6"/>
</dbReference>
<evidence type="ECO:0000256" key="3">
    <source>
        <dbReference type="SAM" id="MobiDB-lite"/>
    </source>
</evidence>
<dbReference type="InterPro" id="IPR050252">
    <property type="entry name" value="Beta/Gamma-Crystallin"/>
</dbReference>
<sequence>MSDLKRQLSWHEDFARNLSRLFSRNKPTDSESNGREADGATVTSSAEPDPHQTPEQHLNAAAAAAAQESRPSDAPDGNAASQTEDASRGDAGGLGSCERLHCAPLRTASSDALGSLFHFSRAEPAADQRETRSDADGSGPTAGQRHTQTDAEEQESGGGAETCDRTPSVCHSELTHTPLEEQTEEDSSDAVNFDAKECSEDKRRYDLACPPVVTYGTYRGLREARKPKKKHRVELHSPISEGEEAAQPDGHEDKEISSFAVNNMSSDSQENPTAANQASPSRTQQIEDALVPAVESELTPAQQLPDAADSGPLHTCIETDLVFKKTQAEQSPPSDPVKFGQEPLAQTGTLETLSGDSDDLIVSDTVPAPEKSSKQQKPSLIVDRTDDPAPDSQTSWTLEDFQLKRVGADEEILQMESKKMVDSILTNALAALHKMDTSETERVLLTCEPDKASEALLFEGLDGRGDGGTNAEHQYRVLLTDHTLSVALEETLAGSCSHVDCSRSPPSSGYESIAGSDTDIRCIVGVASDVTATSAPISSQNENQAILEHLLEEKEEDGTAFHKSSGRNSLLSAAADEPLSPNLHSQEDDLYRTDVKLLSEESLWDEQPTGDNSICEAEWFGGEKRPQDTAKDNATSNNCRLSLNGTCGTAPSVHQESPQQSQTLSVMGNPIRDTLAPDTTARDMMSETTQQPPDTQSHKSEQSSGSHEQVCQVSQAGIDSPVLLSVAEAQCSGELNPSQWASVRAVRLEVMDEPLSPEECFKTELSMNRADAGTSVVSVSARRIHLDPVDSSSRTAAVVPQHSRFHDLDLHQVDGGFAIISEEEENDMVFVNDTGPLHSPSTRRAKAYPFSLSPIYEEEFGREEASGQETLQVPPATEEEQRSVEQPASSILSLLQSVSEKLQSSVICSSVEESFHAPSSDRCSRGDDSEDDDEDSGIPQSRQLTEAKPECETADDTLDGLQEERRNDWDGMMGEVGKNADTPFYQYLKSGIMPSGDEEPKDTEHIVCPSAGNTMATGEIGGFGKVNPRPTAVLIYESLSPSGERRQICDDVEDAGRDLFAHRGTLHALRGCWLLYVDPWFRGSCVLLEEGQTVTTGGGSQEDLKETRECSRPDLSDALSVGSIRTLLKDDGVPEVHLCPSSSQTLRLYSATDLMQRGGPVLLSELRVRTGCWLVYEQHGFSGRSAVLEADGRVTALLQDALVSRVKSLRPLTMGGLRVTRPLDPKMLLFQEPRFRGPFRELLDHEPRLMNAAASLSVTGGIWVAFSSEGFRGHQCVLEEGEYADCRRLFGETELSIQSLRCVQTDFLESAVSLKISGEETNVHQEIPDLQETDGICVKSGAWVAYSERCFTGQQYVLEKGRYPGPLDWGDRRGLIRSLRPVRRDVCRTLEPKFLLRVYSQTRFGGQSREFESGVPDCGDAVESVRAIRGSWLLFDKERYCGNQYILEEGHYPDLTSCGCASTAIKSLKPIPYSWAEPSVSLFSLSGFEGLEETLCSDAENLSHFFLQSVRVHSGLWVAYEYTRFKGRQTLVKPGEYPVWTDHSGWDSIGSLKPLKQPKAYIQLRSRALGSVLTSESVSDGSFPAKLFLSAADRSLDTQRWIFTDGLLKNMAQGGCLSVIGAKACAGAPVALWEEHGRVNQRWSLNEDGNICSHLNRSLVLDLKGGCGADRDHLILRELHVSNGTQTWDIDVL</sequence>
<dbReference type="Proteomes" id="UP001187343">
    <property type="component" value="Unassembled WGS sequence"/>
</dbReference>
<dbReference type="SMART" id="SM00247">
    <property type="entry name" value="XTALbg"/>
    <property type="match status" value="6"/>
</dbReference>
<feature type="domain" description="Beta/gamma crystallin 'Greek key'" evidence="4">
    <location>
        <begin position="1341"/>
        <end position="1383"/>
    </location>
</feature>
<feature type="region of interest" description="Disordered" evidence="3">
    <location>
        <begin position="16"/>
        <end position="97"/>
    </location>
</feature>
<dbReference type="InterPro" id="IPR001064">
    <property type="entry name" value="Beta/gamma_crystallin"/>
</dbReference>
<evidence type="ECO:0000313" key="6">
    <source>
        <dbReference type="Proteomes" id="UP001187343"/>
    </source>
</evidence>
<dbReference type="PROSITE" id="PS50231">
    <property type="entry name" value="RICIN_B_LECTIN"/>
    <property type="match status" value="1"/>
</dbReference>
<comment type="caution">
    <text evidence="5">The sequence shown here is derived from an EMBL/GenBank/DDBJ whole genome shotgun (WGS) entry which is preliminary data.</text>
</comment>
<feature type="region of interest" description="Disordered" evidence="3">
    <location>
        <begin position="860"/>
        <end position="885"/>
    </location>
</feature>
<proteinExistence type="inferred from homology"/>
<feature type="region of interest" description="Disordered" evidence="3">
    <location>
        <begin position="122"/>
        <end position="194"/>
    </location>
</feature>
<comment type="similarity">
    <text evidence="1">Belongs to the beta/gamma-crystallin family.</text>
</comment>
<dbReference type="PANTHER" id="PTHR11818:SF38">
    <property type="entry name" value="VERY LARGE A-KINASE ANCHOR PROTEIN"/>
    <property type="match status" value="1"/>
</dbReference>
<dbReference type="EMBL" id="JAUYZG010000023">
    <property type="protein sequence ID" value="KAK2870599.1"/>
    <property type="molecule type" value="Genomic_DNA"/>
</dbReference>
<dbReference type="PANTHER" id="PTHR11818">
    <property type="entry name" value="BETA/GAMMA CRYSTALLIN"/>
    <property type="match status" value="1"/>
</dbReference>
<accession>A0AA88P172</accession>
<dbReference type="SMART" id="SM00458">
    <property type="entry name" value="RICIN"/>
    <property type="match status" value="1"/>
</dbReference>
<feature type="compositionally biased region" description="Polar residues" evidence="3">
    <location>
        <begin position="649"/>
        <end position="666"/>
    </location>
</feature>
<evidence type="ECO:0000256" key="2">
    <source>
        <dbReference type="ARBA" id="ARBA00022737"/>
    </source>
</evidence>